<feature type="transmembrane region" description="Helical" evidence="1">
    <location>
        <begin position="48"/>
        <end position="66"/>
    </location>
</feature>
<evidence type="ECO:0000313" key="2">
    <source>
        <dbReference type="EMBL" id="OPJ60173.1"/>
    </source>
</evidence>
<protein>
    <submittedName>
        <fullName evidence="2">Uncharacterized protein</fullName>
    </submittedName>
</protein>
<evidence type="ECO:0000256" key="1">
    <source>
        <dbReference type="SAM" id="Phobius"/>
    </source>
</evidence>
<keyword evidence="1" id="KW-1133">Transmembrane helix</keyword>
<feature type="transmembrane region" description="Helical" evidence="1">
    <location>
        <begin position="78"/>
        <end position="97"/>
    </location>
</feature>
<sequence>MIGYFSSLICAVITFGMSLLQLSITFGAPFGEYVLGGQNKVLPPKMRFISATLFFIFIFVGMAYLQRCNILYIGFNSMFVKIVIIVNTLFLAYAIVGNGMLTKSKKEKYVMTPFAIIQFILSVVSLISI</sequence>
<dbReference type="EMBL" id="MZGT01000042">
    <property type="protein sequence ID" value="OPJ60173.1"/>
    <property type="molecule type" value="Genomic_DNA"/>
</dbReference>
<comment type="caution">
    <text evidence="2">The sequence shown here is derived from an EMBL/GenBank/DDBJ whole genome shotgun (WGS) entry which is preliminary data.</text>
</comment>
<keyword evidence="1" id="KW-0812">Transmembrane</keyword>
<dbReference type="AlphaFoldDB" id="A0A1V4IJU1"/>
<organism evidence="2 3">
    <name type="scientific">Clostridium chromiireducens</name>
    <dbReference type="NCBI Taxonomy" id="225345"/>
    <lineage>
        <taxon>Bacteria</taxon>
        <taxon>Bacillati</taxon>
        <taxon>Bacillota</taxon>
        <taxon>Clostridia</taxon>
        <taxon>Eubacteriales</taxon>
        <taxon>Clostridiaceae</taxon>
        <taxon>Clostridium</taxon>
    </lineage>
</organism>
<gene>
    <name evidence="2" type="ORF">CLCHR_31060</name>
</gene>
<accession>A0A1V4IJU1</accession>
<dbReference type="Proteomes" id="UP000191056">
    <property type="component" value="Unassembled WGS sequence"/>
</dbReference>
<evidence type="ECO:0000313" key="3">
    <source>
        <dbReference type="Proteomes" id="UP000191056"/>
    </source>
</evidence>
<dbReference type="STRING" id="225345.CLCHR_31060"/>
<feature type="transmembrane region" description="Helical" evidence="1">
    <location>
        <begin position="7"/>
        <end position="28"/>
    </location>
</feature>
<feature type="transmembrane region" description="Helical" evidence="1">
    <location>
        <begin position="109"/>
        <end position="127"/>
    </location>
</feature>
<name>A0A1V4IJU1_9CLOT</name>
<dbReference type="OrthoDB" id="9803232at2"/>
<reference evidence="2 3" key="1">
    <citation type="submission" date="2017-03" db="EMBL/GenBank/DDBJ databases">
        <title>Genome sequence of Clostridium chromiireducens DSM 23318.</title>
        <authorList>
            <person name="Poehlein A."/>
            <person name="Daniel R."/>
        </authorList>
    </citation>
    <scope>NUCLEOTIDE SEQUENCE [LARGE SCALE GENOMIC DNA]</scope>
    <source>
        <strain evidence="2 3">DSM 23318</strain>
    </source>
</reference>
<keyword evidence="3" id="KW-1185">Reference proteome</keyword>
<keyword evidence="1" id="KW-0472">Membrane</keyword>
<proteinExistence type="predicted"/>
<dbReference type="RefSeq" id="WP_079440719.1">
    <property type="nucleotide sequence ID" value="NZ_MZGT01000042.1"/>
</dbReference>